<protein>
    <submittedName>
        <fullName evidence="6">FtsK/SpoIIIE family protein</fullName>
    </submittedName>
</protein>
<dbReference type="Pfam" id="PF01580">
    <property type="entry name" value="FtsK_SpoIIIE"/>
    <property type="match status" value="1"/>
</dbReference>
<dbReference type="SUPFAM" id="SSF52540">
    <property type="entry name" value="P-loop containing nucleoside triphosphate hydrolases"/>
    <property type="match status" value="1"/>
</dbReference>
<dbReference type="InterPro" id="IPR027417">
    <property type="entry name" value="P-loop_NTPase"/>
</dbReference>
<dbReference type="HOGENOM" id="CLU_244971_0_0_9"/>
<evidence type="ECO:0000256" key="4">
    <source>
        <dbReference type="SAM" id="MobiDB-lite"/>
    </source>
</evidence>
<reference evidence="6" key="2">
    <citation type="submission" date="2013-09" db="EMBL/GenBank/DDBJ databases">
        <title>Draft genome sequence of Anaerotruncus colihominis(DSM 17241).</title>
        <authorList>
            <person name="Sudarsanam P."/>
            <person name="Ley R."/>
            <person name="Guruge J."/>
            <person name="Turnbaugh P.J."/>
            <person name="Mahowald M."/>
            <person name="Liep D."/>
            <person name="Gordon J."/>
        </authorList>
    </citation>
    <scope>NUCLEOTIDE SEQUENCE</scope>
    <source>
        <strain evidence="6">DSM 17241</strain>
    </source>
</reference>
<feature type="compositionally biased region" description="Polar residues" evidence="4">
    <location>
        <begin position="1174"/>
        <end position="1185"/>
    </location>
</feature>
<dbReference type="CDD" id="cd01127">
    <property type="entry name" value="TrwB_TraG_TraD_VirD4"/>
    <property type="match status" value="1"/>
</dbReference>
<feature type="region of interest" description="Disordered" evidence="4">
    <location>
        <begin position="1174"/>
        <end position="1207"/>
    </location>
</feature>
<feature type="binding site" evidence="3">
    <location>
        <begin position="1357"/>
        <end position="1364"/>
    </location>
    <ligand>
        <name>ATP</name>
        <dbReference type="ChEBI" id="CHEBI:30616"/>
    </ligand>
</feature>
<dbReference type="Gene3D" id="3.40.50.300">
    <property type="entry name" value="P-loop containing nucleotide triphosphate hydrolases"/>
    <property type="match status" value="1"/>
</dbReference>
<evidence type="ECO:0000313" key="7">
    <source>
        <dbReference type="Proteomes" id="UP000003803"/>
    </source>
</evidence>
<gene>
    <name evidence="6" type="ORF">ANACOL_04169</name>
</gene>
<dbReference type="InterPro" id="IPR050206">
    <property type="entry name" value="FtsK/SpoIIIE/SftA"/>
</dbReference>
<dbReference type="PANTHER" id="PTHR22683">
    <property type="entry name" value="SPORULATION PROTEIN RELATED"/>
    <property type="match status" value="1"/>
</dbReference>
<evidence type="ECO:0000313" key="6">
    <source>
        <dbReference type="EMBL" id="EDS09395.1"/>
    </source>
</evidence>
<dbReference type="PANTHER" id="PTHR22683:SF1">
    <property type="entry name" value="TYPE VII SECRETION SYSTEM PROTEIN ESSC"/>
    <property type="match status" value="1"/>
</dbReference>
<dbReference type="InterPro" id="IPR002543">
    <property type="entry name" value="FtsK_dom"/>
</dbReference>
<dbReference type="GO" id="GO:0003677">
    <property type="term" value="F:DNA binding"/>
    <property type="evidence" value="ECO:0007669"/>
    <property type="project" value="InterPro"/>
</dbReference>
<proteinExistence type="predicted"/>
<keyword evidence="1 3" id="KW-0547">Nucleotide-binding</keyword>
<sequence length="1584" mass="177804">MIDKQQIVVDLLNERLPQTKVGIIVKGVDSIDADKITASVAESTGQYIYAAAVGYPIADTDEKNNYILSDSIEKAVLWRSMPECAGHIVVFISNDTDKLHSLAEFDVVSVRDLSQHLIGAQIKNDNNTPTHNFWTALSDASDYFSFEAISDFVAAVGEANEQSAAIPVNMWRLNLLSDPDILSTKNKPEDRLRRNRELIISIGQLSEDSRKKLSRSLARTKTKDKDRLQTAYRALQNFYKYAKKSTLQELDFTSVQELFSASQKKEQPKKPEVNPGNPSIEELDADPSPIAPIRPKELDTLISDAVVFGSEDDLENIKELLAALRKHYDTENGENEEDLPLIGGRFGDRPIVLENNQTDLRKLVGRVCNDEAWGALIETEETVLKDAISADIKEQYSFNPKDEESLVAFKGGIDGGQALFDFLTQFDSQFAEKQIETAEPFLPIIKELTEYRSALCRELDMIMYHPVLLFGSDEKSRNLLINYIRAWEKLYHAFNVNEPTMRQISAVGTGYVARALLLLDVLYIKTPKEWKAILLPLHPIYLWRYYEVFRSLLGKKAALSNEDKEALAKVLSKLPQILSFVIANRVVTGTMDDKVLPCSGNIEMLPTFENKTNRYLGDDGTTAVGEILSRWIGFAPYTKEEVRICSVDAPELTGIIRQIKAFMDKNGCGRVVYDVYLTRNQNGNTELSKLDYSGKDYEIGEYLRTGKIAISIKNVASAGEIKQLLKDKPVHVAFYFDQSAYAIEFGPNSQNLYINPLVITYDYDFDEIQHRGSIFPSTEVDSGLIGDYHKLMKFADVISNNMNPRTTYNGNADMTDVVSTIHDMQVQWLVAADRDTNNYQPEASIPIGEMQYDKRRVNVWASSHSRIIAQYITLLRGYNLYPKESALIDLLKQFGHIASNGLISIPRFGSDTQAIENKKKGLIGTLFAASWYTKQHEDSLVASLDDDKARLWLSNNKYGNERADLVGLYYEEKKNTLHIQPIEVKTRDDSSDSTITKEDGSASFAITGHAANQVASIAEMLKEIFSADADATDMFTSARREVLKYQIVSECFRNVHDVQWQKKWYGILKKAFGNGKGGNIQIDISGIILHIKLNEATGGEHIICHNPEFEDVRIDFWKLTSHEIQRDVLGDDGVVKTSVTIDFDESEEPVATSPEDEDMKRAGEVIDGLVVTANDTTSKNTSEKASTVEEPLSQPEEEPEKTPVTISAPKSVPKQIPVSVSSEEIEQLVKDFKRSCNDYHVNLKECNAGDTVVGPSVIRIKFKLARGQALQGLTSHLEDIGREMKRSGVIVQPIPNSDELLLDVPRLQREKVLFSDVIEKLPPVTSPEQLFFPLGRTPNGRDLIEDLGQMPHMLVGGSTGSGKSVFLFTMLATLLMTHPHKEDLQLVLSSSKLEDFIHFEGLPHLYSGAIISDATEATKVIKDVIFEESERRGRLLAEARVANIIEYNKKAEKQLEPIVVVIDEFADLADQLETKKERDAFFKPVQRIAQAGRSRGIHLVICTQRPEAKLVPPTTKAQLNGRVALRVNDGISSRMIIEAPDAQYLQKHGDMIYRNSDTLERAQGYLIEIPELDEIVQRVKDQNK</sequence>
<dbReference type="Gene3D" id="3.30.980.40">
    <property type="match status" value="1"/>
</dbReference>
<dbReference type="PROSITE" id="PS50901">
    <property type="entry name" value="FTSK"/>
    <property type="match status" value="1"/>
</dbReference>
<dbReference type="EMBL" id="ABGD02000030">
    <property type="protein sequence ID" value="EDS09395.1"/>
    <property type="molecule type" value="Genomic_DNA"/>
</dbReference>
<feature type="region of interest" description="Disordered" evidence="4">
    <location>
        <begin position="260"/>
        <end position="289"/>
    </location>
</feature>
<accession>B0PGL6</accession>
<evidence type="ECO:0000256" key="1">
    <source>
        <dbReference type="ARBA" id="ARBA00022741"/>
    </source>
</evidence>
<dbReference type="eggNOG" id="COG1674">
    <property type="taxonomic scope" value="Bacteria"/>
</dbReference>
<keyword evidence="7" id="KW-1185">Reference proteome</keyword>
<comment type="caution">
    <text evidence="6">The sequence shown here is derived from an EMBL/GenBank/DDBJ whole genome shotgun (WGS) entry which is preliminary data.</text>
</comment>
<keyword evidence="2 3" id="KW-0067">ATP-binding</keyword>
<organism evidence="6 7">
    <name type="scientific">Anaerotruncus colihominis DSM 17241</name>
    <dbReference type="NCBI Taxonomy" id="445972"/>
    <lineage>
        <taxon>Bacteria</taxon>
        <taxon>Bacillati</taxon>
        <taxon>Bacillota</taxon>
        <taxon>Clostridia</taxon>
        <taxon>Eubacteriales</taxon>
        <taxon>Oscillospiraceae</taxon>
        <taxon>Anaerotruncus</taxon>
    </lineage>
</organism>
<evidence type="ECO:0000256" key="3">
    <source>
        <dbReference type="PROSITE-ProRule" id="PRU00289"/>
    </source>
</evidence>
<evidence type="ECO:0000259" key="5">
    <source>
        <dbReference type="PROSITE" id="PS50901"/>
    </source>
</evidence>
<dbReference type="RefSeq" id="WP_006877018.1">
    <property type="nucleotide sequence ID" value="NZ_DS544190.1"/>
</dbReference>
<dbReference type="GO" id="GO:0005524">
    <property type="term" value="F:ATP binding"/>
    <property type="evidence" value="ECO:0007669"/>
    <property type="project" value="UniProtKB-UniRule"/>
</dbReference>
<name>B0PGL6_9FIRM</name>
<dbReference type="Proteomes" id="UP000003803">
    <property type="component" value="Unassembled WGS sequence"/>
</dbReference>
<feature type="domain" description="FtsK" evidence="5">
    <location>
        <begin position="1340"/>
        <end position="1534"/>
    </location>
</feature>
<evidence type="ECO:0000256" key="2">
    <source>
        <dbReference type="ARBA" id="ARBA00022840"/>
    </source>
</evidence>
<reference evidence="6" key="1">
    <citation type="submission" date="2007-11" db="EMBL/GenBank/DDBJ databases">
        <authorList>
            <person name="Fulton L."/>
            <person name="Clifton S."/>
            <person name="Fulton B."/>
            <person name="Xu J."/>
            <person name="Minx P."/>
            <person name="Pepin K.H."/>
            <person name="Johnson M."/>
            <person name="Thiruvilangam P."/>
            <person name="Bhonagiri V."/>
            <person name="Nash W.E."/>
            <person name="Mardis E.R."/>
            <person name="Wilson R.K."/>
        </authorList>
    </citation>
    <scope>NUCLEOTIDE SEQUENCE [LARGE SCALE GENOMIC DNA]</scope>
    <source>
        <strain evidence="6">DSM 17241</strain>
    </source>
</reference>
<feature type="compositionally biased region" description="Basic and acidic residues" evidence="4">
    <location>
        <begin position="263"/>
        <end position="272"/>
    </location>
</feature>